<name>A0A2I1NBX5_9BACT</name>
<reference evidence="2 3" key="1">
    <citation type="submission" date="2017-12" db="EMBL/GenBank/DDBJ databases">
        <title>Phylogenetic diversity of female urinary microbiome.</title>
        <authorList>
            <person name="Thomas-White K."/>
            <person name="Wolfe A.J."/>
        </authorList>
    </citation>
    <scope>NUCLEOTIDE SEQUENCE [LARGE SCALE GENOMIC DNA]</scope>
    <source>
        <strain evidence="2 3">UMB0112</strain>
    </source>
</reference>
<proteinExistence type="predicted"/>
<dbReference type="Gene3D" id="3.40.50.720">
    <property type="entry name" value="NAD(P)-binding Rossmann-like Domain"/>
    <property type="match status" value="1"/>
</dbReference>
<dbReference type="AlphaFoldDB" id="A0A2I1NBX5"/>
<evidence type="ECO:0000259" key="1">
    <source>
        <dbReference type="Pfam" id="PF01408"/>
    </source>
</evidence>
<dbReference type="Pfam" id="PF01408">
    <property type="entry name" value="GFO_IDH_MocA"/>
    <property type="match status" value="1"/>
</dbReference>
<gene>
    <name evidence="2" type="ORF">CYJ41_02870</name>
</gene>
<dbReference type="GO" id="GO:0000166">
    <property type="term" value="F:nucleotide binding"/>
    <property type="evidence" value="ECO:0007669"/>
    <property type="project" value="InterPro"/>
</dbReference>
<dbReference type="InterPro" id="IPR051450">
    <property type="entry name" value="Gfo/Idh/MocA_Oxidoreductases"/>
</dbReference>
<dbReference type="EMBL" id="PKHU01000002">
    <property type="protein sequence ID" value="PKZ29850.1"/>
    <property type="molecule type" value="Genomic_DNA"/>
</dbReference>
<dbReference type="InterPro" id="IPR036291">
    <property type="entry name" value="NAD(P)-bd_dom_sf"/>
</dbReference>
<evidence type="ECO:0000313" key="3">
    <source>
        <dbReference type="Proteomes" id="UP000234639"/>
    </source>
</evidence>
<dbReference type="Proteomes" id="UP000234639">
    <property type="component" value="Unassembled WGS sequence"/>
</dbReference>
<dbReference type="RefSeq" id="WP_101636878.1">
    <property type="nucleotide sequence ID" value="NZ_JAPXGL010000005.1"/>
</dbReference>
<protein>
    <submittedName>
        <fullName evidence="2">Gfo/Idh/MocA family oxidoreductase</fullName>
    </submittedName>
</protein>
<comment type="caution">
    <text evidence="2">The sequence shown here is derived from an EMBL/GenBank/DDBJ whole genome shotgun (WGS) entry which is preliminary data.</text>
</comment>
<sequence>MKKKISIIGLGKIGKKHFSELRRSDYFELVGICDKNEKLDNFARFEFFNDIENMFVTSKPQAVIIATPSKTHKEIILKSMKYVKNIFVESPCTENLEQVREMRYAANTSQTKIAVGFNERFNPTVISLLREFEKENEEIYSISIIRSCDCGEDIDIIDDLLLKDLDLIRFILKTEISNIDVKKSSFENKEVVSSNLKTKNGILVNIISGSLYPIDRVFMEISAKSGVYLADLVNFTLHKITMNGRVNLRVENEDFSIRNEHKCFLDVCENKEFGNLANMEDVIKIREILR</sequence>
<feature type="domain" description="Gfo/Idh/MocA-like oxidoreductase N-terminal" evidence="1">
    <location>
        <begin position="4"/>
        <end position="117"/>
    </location>
</feature>
<dbReference type="PANTHER" id="PTHR43377">
    <property type="entry name" value="BILIVERDIN REDUCTASE A"/>
    <property type="match status" value="1"/>
</dbReference>
<dbReference type="Gene3D" id="3.30.360.10">
    <property type="entry name" value="Dihydrodipicolinate Reductase, domain 2"/>
    <property type="match status" value="1"/>
</dbReference>
<dbReference type="InterPro" id="IPR000683">
    <property type="entry name" value="Gfo/Idh/MocA-like_OxRdtase_N"/>
</dbReference>
<accession>A0A2I1NBX5</accession>
<evidence type="ECO:0000313" key="2">
    <source>
        <dbReference type="EMBL" id="PKZ29850.1"/>
    </source>
</evidence>
<dbReference type="SUPFAM" id="SSF51735">
    <property type="entry name" value="NAD(P)-binding Rossmann-fold domains"/>
    <property type="match status" value="1"/>
</dbReference>
<organism evidence="2 3">
    <name type="scientific">Campylobacter ureolyticus</name>
    <dbReference type="NCBI Taxonomy" id="827"/>
    <lineage>
        <taxon>Bacteria</taxon>
        <taxon>Pseudomonadati</taxon>
        <taxon>Campylobacterota</taxon>
        <taxon>Epsilonproteobacteria</taxon>
        <taxon>Campylobacterales</taxon>
        <taxon>Campylobacteraceae</taxon>
        <taxon>Campylobacter</taxon>
    </lineage>
</organism>
<dbReference type="PANTHER" id="PTHR43377:SF1">
    <property type="entry name" value="BILIVERDIN REDUCTASE A"/>
    <property type="match status" value="1"/>
</dbReference>